<dbReference type="SUPFAM" id="SSF55729">
    <property type="entry name" value="Acyl-CoA N-acyltransferases (Nat)"/>
    <property type="match status" value="1"/>
</dbReference>
<dbReference type="PANTHER" id="PTHR31438">
    <property type="entry name" value="LYSINE N-ACYLTRANSFERASE C17G9.06C-RELATED"/>
    <property type="match status" value="1"/>
</dbReference>
<dbReference type="EMBL" id="CP091430">
    <property type="protein sequence ID" value="UVI28314.1"/>
    <property type="molecule type" value="Genomic_DNA"/>
</dbReference>
<feature type="domain" description="N-acetyltransferase" evidence="2">
    <location>
        <begin position="8"/>
        <end position="178"/>
    </location>
</feature>
<protein>
    <submittedName>
        <fullName evidence="3">Acetyltransferase</fullName>
    </submittedName>
</protein>
<sequence length="186" mass="21808">MQIKKEMIHFRRVRLDDLSQIYDWLTNDPEVKRFWGYAHQGPYEEVTREFERYVNGDEPTEPYLILYGETSIGYIQTFQWIDYPEYEQYVDLSHAASIDLFIGLSEFRNKGLGSSIISRFLRDYVFADPSVVRCVINPEVSNSAAIRVYEKVGYRIIKTVQDISGEPGPVHFMSIERDPFISNNDE</sequence>
<evidence type="ECO:0000259" key="2">
    <source>
        <dbReference type="PROSITE" id="PS51186"/>
    </source>
</evidence>
<reference evidence="3" key="1">
    <citation type="submission" date="2022-01" db="EMBL/GenBank/DDBJ databases">
        <title>Paenibacillus spongiae sp. nov., isolated from marine sponge.</title>
        <authorList>
            <person name="Li Z."/>
            <person name="Zhang M."/>
        </authorList>
    </citation>
    <scope>NUCLEOTIDE SEQUENCE</scope>
    <source>
        <strain evidence="3">PHS-Z3</strain>
    </source>
</reference>
<dbReference type="Proteomes" id="UP001057877">
    <property type="component" value="Chromosome"/>
</dbReference>
<keyword evidence="4" id="KW-1185">Reference proteome</keyword>
<dbReference type="RefSeq" id="WP_258384402.1">
    <property type="nucleotide sequence ID" value="NZ_CP091430.1"/>
</dbReference>
<dbReference type="Gene3D" id="3.40.630.30">
    <property type="match status" value="1"/>
</dbReference>
<dbReference type="InterPro" id="IPR000182">
    <property type="entry name" value="GNAT_dom"/>
</dbReference>
<evidence type="ECO:0000313" key="3">
    <source>
        <dbReference type="EMBL" id="UVI28314.1"/>
    </source>
</evidence>
<evidence type="ECO:0000313" key="4">
    <source>
        <dbReference type="Proteomes" id="UP001057877"/>
    </source>
</evidence>
<accession>A0ABY5S335</accession>
<dbReference type="PANTHER" id="PTHR31438:SF1">
    <property type="entry name" value="LYSINE N-ACYLTRANSFERASE C17G9.06C-RELATED"/>
    <property type="match status" value="1"/>
</dbReference>
<organism evidence="3 4">
    <name type="scientific">Paenibacillus spongiae</name>
    <dbReference type="NCBI Taxonomy" id="2909671"/>
    <lineage>
        <taxon>Bacteria</taxon>
        <taxon>Bacillati</taxon>
        <taxon>Bacillota</taxon>
        <taxon>Bacilli</taxon>
        <taxon>Bacillales</taxon>
        <taxon>Paenibacillaceae</taxon>
        <taxon>Paenibacillus</taxon>
    </lineage>
</organism>
<proteinExistence type="predicted"/>
<dbReference type="Pfam" id="PF13523">
    <property type="entry name" value="Acetyltransf_8"/>
    <property type="match status" value="1"/>
</dbReference>
<keyword evidence="1" id="KW-0046">Antibiotic resistance</keyword>
<dbReference type="PROSITE" id="PS51186">
    <property type="entry name" value="GNAT"/>
    <property type="match status" value="1"/>
</dbReference>
<evidence type="ECO:0000256" key="1">
    <source>
        <dbReference type="ARBA" id="ARBA00023251"/>
    </source>
</evidence>
<name>A0ABY5S335_9BACL</name>
<dbReference type="InterPro" id="IPR016181">
    <property type="entry name" value="Acyl_CoA_acyltransferase"/>
</dbReference>
<gene>
    <name evidence="3" type="ORF">L1F29_23065</name>
</gene>